<organism evidence="1 2">
    <name type="scientific">Limnofasciculus baicalensis BBK-W-15</name>
    <dbReference type="NCBI Taxonomy" id="2699891"/>
    <lineage>
        <taxon>Bacteria</taxon>
        <taxon>Bacillati</taxon>
        <taxon>Cyanobacteriota</taxon>
        <taxon>Cyanophyceae</taxon>
        <taxon>Coleofasciculales</taxon>
        <taxon>Coleofasciculaceae</taxon>
        <taxon>Limnofasciculus</taxon>
        <taxon>Limnofasciculus baicalensis</taxon>
    </lineage>
</organism>
<dbReference type="PANTHER" id="PTHR38009:SF1">
    <property type="entry name" value="CONSERVED HYPOTHETICAL PHAGE TAIL PROTEIN"/>
    <property type="match status" value="1"/>
</dbReference>
<dbReference type="Proteomes" id="UP001204953">
    <property type="component" value="Unassembled WGS sequence"/>
</dbReference>
<protein>
    <submittedName>
        <fullName evidence="1">Phage tail protein</fullName>
    </submittedName>
</protein>
<gene>
    <name evidence="1" type="ORF">NJ959_11910</name>
</gene>
<proteinExistence type="predicted"/>
<dbReference type="NCBIfam" id="TIGR02241">
    <property type="entry name" value="conserved hypothetical phage tail region protein"/>
    <property type="match status" value="1"/>
</dbReference>
<reference evidence="1" key="1">
    <citation type="submission" date="2022-06" db="EMBL/GenBank/DDBJ databases">
        <title>New cyanobacteria of genus Symplocastrum in benthos of Lake Baikal.</title>
        <authorList>
            <person name="Sorokovikova E."/>
            <person name="Tikhonova I."/>
            <person name="Krasnopeev A."/>
            <person name="Evseev P."/>
            <person name="Gladkikh A."/>
            <person name="Belykh O."/>
        </authorList>
    </citation>
    <scope>NUCLEOTIDE SEQUENCE</scope>
    <source>
        <strain evidence="1">BBK-W-15</strain>
    </source>
</reference>
<dbReference type="Pfam" id="PF06841">
    <property type="entry name" value="Phage_T4_gp19"/>
    <property type="match status" value="1"/>
</dbReference>
<dbReference type="PANTHER" id="PTHR38009">
    <property type="entry name" value="CONSERVED HYPOTHETICAL PHAGE TAIL PROTEIN"/>
    <property type="match status" value="1"/>
</dbReference>
<dbReference type="InterPro" id="IPR011747">
    <property type="entry name" value="CHP02241"/>
</dbReference>
<dbReference type="RefSeq" id="WP_254011947.1">
    <property type="nucleotide sequence ID" value="NZ_JAMZMM010000096.1"/>
</dbReference>
<evidence type="ECO:0000313" key="2">
    <source>
        <dbReference type="Proteomes" id="UP001204953"/>
    </source>
</evidence>
<dbReference type="InterPro" id="IPR010667">
    <property type="entry name" value="Phage_T4_Gp19"/>
</dbReference>
<comment type="caution">
    <text evidence="1">The sequence shown here is derived from an EMBL/GenBank/DDBJ whole genome shotgun (WGS) entry which is preliminary data.</text>
</comment>
<dbReference type="AlphaFoldDB" id="A0AAE3KNY7"/>
<accession>A0AAE3KNY7</accession>
<dbReference type="EMBL" id="JAMZMM010000096">
    <property type="protein sequence ID" value="MCP2729163.1"/>
    <property type="molecule type" value="Genomic_DNA"/>
</dbReference>
<sequence length="150" mass="17105">MPNTKAPHKPDPYYGYNFYVEWNGIIHAGFRECTGLNSSQTATEYREGTDPPTKRKLIGLNTYGNITLKRGITNNDELWKWRQNLMKGTADRREVSIVLLDTTGAEKIRWNLTNCWPTTWTGAELNATSDEVALETLELAHEGITIDKWS</sequence>
<keyword evidence="2" id="KW-1185">Reference proteome</keyword>
<evidence type="ECO:0000313" key="1">
    <source>
        <dbReference type="EMBL" id="MCP2729163.1"/>
    </source>
</evidence>
<dbReference type="GO" id="GO:0005198">
    <property type="term" value="F:structural molecule activity"/>
    <property type="evidence" value="ECO:0007669"/>
    <property type="project" value="InterPro"/>
</dbReference>
<name>A0AAE3KNY7_9CYAN</name>